<proteinExistence type="predicted"/>
<organism evidence="2 3">
    <name type="scientific">Novosphingobium sediminis</name>
    <dbReference type="NCBI Taxonomy" id="707214"/>
    <lineage>
        <taxon>Bacteria</taxon>
        <taxon>Pseudomonadati</taxon>
        <taxon>Pseudomonadota</taxon>
        <taxon>Alphaproteobacteria</taxon>
        <taxon>Sphingomonadales</taxon>
        <taxon>Sphingomonadaceae</taxon>
        <taxon>Novosphingobium</taxon>
    </lineage>
</organism>
<evidence type="ECO:0000313" key="2">
    <source>
        <dbReference type="EMBL" id="GEN98508.1"/>
    </source>
</evidence>
<dbReference type="EMBL" id="BJYR01000002">
    <property type="protein sequence ID" value="GEN98508.1"/>
    <property type="molecule type" value="Genomic_DNA"/>
</dbReference>
<gene>
    <name evidence="2" type="ORF">NSE01_03410</name>
</gene>
<accession>A0A512AFN8</accession>
<comment type="caution">
    <text evidence="2">The sequence shown here is derived from an EMBL/GenBank/DDBJ whole genome shotgun (WGS) entry which is preliminary data.</text>
</comment>
<dbReference type="RefSeq" id="WP_147157894.1">
    <property type="nucleotide sequence ID" value="NZ_BJYR01000002.1"/>
</dbReference>
<name>A0A512AFN8_9SPHN</name>
<evidence type="ECO:0000256" key="1">
    <source>
        <dbReference type="SAM" id="SignalP"/>
    </source>
</evidence>
<dbReference type="OrthoDB" id="7506756at2"/>
<dbReference type="AlphaFoldDB" id="A0A512AFN8"/>
<feature type="chain" id="PRO_5022015963" evidence="1">
    <location>
        <begin position="22"/>
        <end position="149"/>
    </location>
</feature>
<sequence length="149" mass="15938">MRICALAFAATTLALGAPVQAMEHKATIDHPVGQIAADYSGTTKVAMQQVGTAGVGGRQDSLRCHWSVSLVVERQARLGEGPEARHTLARSNVVKGSAPGWCPQQGHLAERIAARHRDDLHAAMMALVEQDRALILAEADRMRGAPRES</sequence>
<dbReference type="Proteomes" id="UP000321464">
    <property type="component" value="Unassembled WGS sequence"/>
</dbReference>
<evidence type="ECO:0000313" key="3">
    <source>
        <dbReference type="Proteomes" id="UP000321464"/>
    </source>
</evidence>
<protein>
    <submittedName>
        <fullName evidence="2">Uncharacterized protein</fullName>
    </submittedName>
</protein>
<keyword evidence="1" id="KW-0732">Signal</keyword>
<keyword evidence="3" id="KW-1185">Reference proteome</keyword>
<feature type="signal peptide" evidence="1">
    <location>
        <begin position="1"/>
        <end position="21"/>
    </location>
</feature>
<reference evidence="2 3" key="1">
    <citation type="submission" date="2019-07" db="EMBL/GenBank/DDBJ databases">
        <title>Whole genome shotgun sequence of Novosphingobium sediminis NBRC 106119.</title>
        <authorList>
            <person name="Hosoyama A."/>
            <person name="Uohara A."/>
            <person name="Ohji S."/>
            <person name="Ichikawa N."/>
        </authorList>
    </citation>
    <scope>NUCLEOTIDE SEQUENCE [LARGE SCALE GENOMIC DNA]</scope>
    <source>
        <strain evidence="2 3">NBRC 106119</strain>
    </source>
</reference>